<dbReference type="InterPro" id="IPR000182">
    <property type="entry name" value="GNAT_dom"/>
</dbReference>
<dbReference type="PROSITE" id="PS51186">
    <property type="entry name" value="GNAT"/>
    <property type="match status" value="1"/>
</dbReference>
<proteinExistence type="predicted"/>
<accession>A0A1G7GAB3</accession>
<dbReference type="PANTHER" id="PTHR31438:SF1">
    <property type="entry name" value="LYSINE N-ACYLTRANSFERASE C17G9.06C-RELATED"/>
    <property type="match status" value="1"/>
</dbReference>
<dbReference type="SUPFAM" id="SSF55729">
    <property type="entry name" value="Acyl-CoA N-acyltransferases (Nat)"/>
    <property type="match status" value="1"/>
</dbReference>
<feature type="domain" description="N-acetyltransferase" evidence="2">
    <location>
        <begin position="5"/>
        <end position="165"/>
    </location>
</feature>
<dbReference type="PANTHER" id="PTHR31438">
    <property type="entry name" value="LYSINE N-ACYLTRANSFERASE C17G9.06C-RELATED"/>
    <property type="match status" value="1"/>
</dbReference>
<evidence type="ECO:0000256" key="1">
    <source>
        <dbReference type="ARBA" id="ARBA00023251"/>
    </source>
</evidence>
<dbReference type="Pfam" id="PF13523">
    <property type="entry name" value="Acetyltransf_8"/>
    <property type="match status" value="1"/>
</dbReference>
<reference evidence="4" key="1">
    <citation type="submission" date="2016-10" db="EMBL/GenBank/DDBJ databases">
        <authorList>
            <person name="Varghese N."/>
            <person name="Submissions S."/>
        </authorList>
    </citation>
    <scope>NUCLEOTIDE SEQUENCE [LARGE SCALE GENOMIC DNA]</scope>
    <source>
        <strain evidence="4">DSM 21424</strain>
    </source>
</reference>
<dbReference type="EMBL" id="FNAT01000004">
    <property type="protein sequence ID" value="SDE85072.1"/>
    <property type="molecule type" value="Genomic_DNA"/>
</dbReference>
<protein>
    <submittedName>
        <fullName evidence="3">Aminoglycoside 6'-N-acetyltransferase</fullName>
    </submittedName>
</protein>
<keyword evidence="4" id="KW-1185">Reference proteome</keyword>
<evidence type="ECO:0000313" key="4">
    <source>
        <dbReference type="Proteomes" id="UP000198922"/>
    </source>
</evidence>
<keyword evidence="3" id="KW-0808">Transferase</keyword>
<keyword evidence="1" id="KW-0046">Antibiotic resistance</keyword>
<gene>
    <name evidence="3" type="ORF">SAMN04488567_2805</name>
</gene>
<dbReference type="AlphaFoldDB" id="A0A1G7GAB3"/>
<evidence type="ECO:0000259" key="2">
    <source>
        <dbReference type="PROSITE" id="PS51186"/>
    </source>
</evidence>
<dbReference type="GO" id="GO:0046677">
    <property type="term" value="P:response to antibiotic"/>
    <property type="evidence" value="ECO:0007669"/>
    <property type="project" value="UniProtKB-KW"/>
</dbReference>
<dbReference type="STRING" id="521013.SAMN04488567_2805"/>
<dbReference type="Proteomes" id="UP000198922">
    <property type="component" value="Unassembled WGS sequence"/>
</dbReference>
<evidence type="ECO:0000313" key="3">
    <source>
        <dbReference type="EMBL" id="SDE85072.1"/>
    </source>
</evidence>
<dbReference type="RefSeq" id="WP_090112970.1">
    <property type="nucleotide sequence ID" value="NZ_FNAT01000004.1"/>
</dbReference>
<organism evidence="3 4">
    <name type="scientific">Limimaricola pyoseonensis</name>
    <dbReference type="NCBI Taxonomy" id="521013"/>
    <lineage>
        <taxon>Bacteria</taxon>
        <taxon>Pseudomonadati</taxon>
        <taxon>Pseudomonadota</taxon>
        <taxon>Alphaproteobacteria</taxon>
        <taxon>Rhodobacterales</taxon>
        <taxon>Paracoccaceae</taxon>
        <taxon>Limimaricola</taxon>
    </lineage>
</organism>
<sequence>MPPEYRFRPLVLADRALFEHWLAQPHIAGWWGDAETEWALIEEDWREGRPIDMRIVEIGGHPFAYTQDYEAHAYDMPHYADLPRGARGMDSFLGDPAYLGQGHGAGFIRARARELLEAGAPLVAVDPATDNQRAIAAYRRAGFRSVGTRTSEDGTPVRLMTLERD</sequence>
<dbReference type="GO" id="GO:0016410">
    <property type="term" value="F:N-acyltransferase activity"/>
    <property type="evidence" value="ECO:0007669"/>
    <property type="project" value="TreeGrafter"/>
</dbReference>
<dbReference type="InterPro" id="IPR016181">
    <property type="entry name" value="Acyl_CoA_acyltransferase"/>
</dbReference>
<dbReference type="OrthoDB" id="9814648at2"/>
<dbReference type="Gene3D" id="3.40.630.30">
    <property type="match status" value="1"/>
</dbReference>
<name>A0A1G7GAB3_9RHOB</name>